<dbReference type="AlphaFoldDB" id="A0A495A2R1"/>
<dbReference type="InterPro" id="IPR007353">
    <property type="entry name" value="DUF421"/>
</dbReference>
<dbReference type="Proteomes" id="UP000269301">
    <property type="component" value="Unassembled WGS sequence"/>
</dbReference>
<dbReference type="Pfam" id="PF04239">
    <property type="entry name" value="DUF421"/>
    <property type="match status" value="1"/>
</dbReference>
<dbReference type="OrthoDB" id="9778331at2"/>
<evidence type="ECO:0000256" key="6">
    <source>
        <dbReference type="ARBA" id="ARBA00023136"/>
    </source>
</evidence>
<comment type="similarity">
    <text evidence="2">Belongs to the UPF0702 family.</text>
</comment>
<dbReference type="InterPro" id="IPR023090">
    <property type="entry name" value="UPF0702_alpha/beta_dom_sf"/>
</dbReference>
<comment type="subcellular location">
    <subcellularLocation>
        <location evidence="1">Cell membrane</location>
        <topology evidence="1">Multi-pass membrane protein</topology>
    </subcellularLocation>
</comment>
<dbReference type="RefSeq" id="WP_121203992.1">
    <property type="nucleotide sequence ID" value="NZ_RBZP01000005.1"/>
</dbReference>
<protein>
    <submittedName>
        <fullName evidence="9">DUF421 domain-containing protein</fullName>
    </submittedName>
</protein>
<comment type="caution">
    <text evidence="9">The sequence shown here is derived from an EMBL/GenBank/DDBJ whole genome shotgun (WGS) entry which is preliminary data.</text>
</comment>
<dbReference type="PANTHER" id="PTHR34582">
    <property type="entry name" value="UPF0702 TRANSMEMBRANE PROTEIN YCAP"/>
    <property type="match status" value="1"/>
</dbReference>
<evidence type="ECO:0000256" key="1">
    <source>
        <dbReference type="ARBA" id="ARBA00004651"/>
    </source>
</evidence>
<dbReference type="PANTHER" id="PTHR34582:SF6">
    <property type="entry name" value="UPF0702 TRANSMEMBRANE PROTEIN YCAP"/>
    <property type="match status" value="1"/>
</dbReference>
<evidence type="ECO:0000256" key="2">
    <source>
        <dbReference type="ARBA" id="ARBA00006448"/>
    </source>
</evidence>
<sequence>MDFLKEFLILFGRVFTILPLMLLATLFMGKRSIGELPIFDFLILLSLGSVVGADIADPKIEHIHTAIAIILIAILQKIVVKGKISNRKFGKLATFEPTVVIKDGKFITENLKDINYSIDNLLMMLREKDVFDLRAVKLGIIEANGKLSVLKTASKSNVVLEDINIFNKQPEFTLPVIIEGKIYEEVLEDFNLDENWVKEQLNSAGIEDMEEVFYAAVDQNHTFHVSLKRENIKIPKITH</sequence>
<evidence type="ECO:0000256" key="3">
    <source>
        <dbReference type="ARBA" id="ARBA00022475"/>
    </source>
</evidence>
<dbReference type="Gene3D" id="3.30.240.20">
    <property type="entry name" value="bsu07140 like domains"/>
    <property type="match status" value="2"/>
</dbReference>
<gene>
    <name evidence="9" type="ORF">D8M06_08600</name>
</gene>
<dbReference type="EMBL" id="RBZP01000005">
    <property type="protein sequence ID" value="RKQ33877.1"/>
    <property type="molecule type" value="Genomic_DNA"/>
</dbReference>
<feature type="transmembrane region" description="Helical" evidence="7">
    <location>
        <begin position="6"/>
        <end position="26"/>
    </location>
</feature>
<name>A0A495A2R1_9BACI</name>
<feature type="domain" description="YetF C-terminal" evidence="8">
    <location>
        <begin position="85"/>
        <end position="217"/>
    </location>
</feature>
<keyword evidence="4 7" id="KW-0812">Transmembrane</keyword>
<evidence type="ECO:0000259" key="8">
    <source>
        <dbReference type="Pfam" id="PF04239"/>
    </source>
</evidence>
<keyword evidence="5 7" id="KW-1133">Transmembrane helix</keyword>
<evidence type="ECO:0000256" key="7">
    <source>
        <dbReference type="SAM" id="Phobius"/>
    </source>
</evidence>
<accession>A0A495A2R1</accession>
<keyword evidence="10" id="KW-1185">Reference proteome</keyword>
<organism evidence="9 10">
    <name type="scientific">Oceanobacillus halophilus</name>
    <dbReference type="NCBI Taxonomy" id="930130"/>
    <lineage>
        <taxon>Bacteria</taxon>
        <taxon>Bacillati</taxon>
        <taxon>Bacillota</taxon>
        <taxon>Bacilli</taxon>
        <taxon>Bacillales</taxon>
        <taxon>Bacillaceae</taxon>
        <taxon>Oceanobacillus</taxon>
    </lineage>
</organism>
<dbReference type="GO" id="GO:0005886">
    <property type="term" value="C:plasma membrane"/>
    <property type="evidence" value="ECO:0007669"/>
    <property type="project" value="UniProtKB-SubCell"/>
</dbReference>
<reference evidence="9 10" key="1">
    <citation type="journal article" date="2016" name="Int. J. Syst. Evol. Microbiol.">
        <title>Oceanobacillus halophilus sp. nov., a novel moderately halophilic bacterium from a hypersaline lake.</title>
        <authorList>
            <person name="Amoozegar M.A."/>
            <person name="Bagheri M."/>
            <person name="Makhdoumi A."/>
            <person name="Nikou M.M."/>
            <person name="Fazeli S.A.S."/>
            <person name="Schumann P."/>
            <person name="Sproer C."/>
            <person name="Sanchez-Porro C."/>
            <person name="Ventosa A."/>
        </authorList>
    </citation>
    <scope>NUCLEOTIDE SEQUENCE [LARGE SCALE GENOMIC DNA]</scope>
    <source>
        <strain evidence="9 10">DSM 23996</strain>
    </source>
</reference>
<keyword evidence="3" id="KW-1003">Cell membrane</keyword>
<evidence type="ECO:0000313" key="9">
    <source>
        <dbReference type="EMBL" id="RKQ33877.1"/>
    </source>
</evidence>
<evidence type="ECO:0000256" key="4">
    <source>
        <dbReference type="ARBA" id="ARBA00022692"/>
    </source>
</evidence>
<keyword evidence="6 7" id="KW-0472">Membrane</keyword>
<evidence type="ECO:0000256" key="5">
    <source>
        <dbReference type="ARBA" id="ARBA00022989"/>
    </source>
</evidence>
<evidence type="ECO:0000313" key="10">
    <source>
        <dbReference type="Proteomes" id="UP000269301"/>
    </source>
</evidence>
<proteinExistence type="inferred from homology"/>